<dbReference type="AlphaFoldDB" id="A0A929WVZ1"/>
<dbReference type="GO" id="GO:0045893">
    <property type="term" value="P:positive regulation of DNA-templated transcription"/>
    <property type="evidence" value="ECO:0007669"/>
    <property type="project" value="InterPro"/>
</dbReference>
<dbReference type="GO" id="GO:0001000">
    <property type="term" value="F:bacterial-type RNA polymerase core enzyme binding"/>
    <property type="evidence" value="ECO:0007669"/>
    <property type="project" value="InterPro"/>
</dbReference>
<accession>A0A929WVZ1</accession>
<name>A0A929WVZ1_9ACTO</name>
<protein>
    <submittedName>
        <fullName evidence="1">RNA polymerase-binding protein RbpA</fullName>
    </submittedName>
</protein>
<evidence type="ECO:0000313" key="2">
    <source>
        <dbReference type="Proteomes" id="UP000759246"/>
    </source>
</evidence>
<sequence length="58" mass="6838">LIGETADDENNKPVKPQRTHWDMLLERRSIEELEVVLNEQLTAYREGRLRPEGSYRKG</sequence>
<gene>
    <name evidence="1" type="ORF">HXK09_04125</name>
</gene>
<comment type="caution">
    <text evidence="1">The sequence shown here is derived from an EMBL/GenBank/DDBJ whole genome shotgun (WGS) entry which is preliminary data.</text>
</comment>
<evidence type="ECO:0000313" key="1">
    <source>
        <dbReference type="EMBL" id="MBF0966343.1"/>
    </source>
</evidence>
<dbReference type="Pfam" id="PF13397">
    <property type="entry name" value="RbpA"/>
    <property type="match status" value="1"/>
</dbReference>
<dbReference type="Proteomes" id="UP000759246">
    <property type="component" value="Unassembled WGS sequence"/>
</dbReference>
<proteinExistence type="predicted"/>
<organism evidence="1 2">
    <name type="scientific">Actinomyces bouchesdurhonensis</name>
    <dbReference type="NCBI Taxonomy" id="1852361"/>
    <lineage>
        <taxon>Bacteria</taxon>
        <taxon>Bacillati</taxon>
        <taxon>Actinomycetota</taxon>
        <taxon>Actinomycetes</taxon>
        <taxon>Actinomycetales</taxon>
        <taxon>Actinomycetaceae</taxon>
        <taxon>Actinomyces</taxon>
    </lineage>
</organism>
<feature type="non-terminal residue" evidence="1">
    <location>
        <position position="1"/>
    </location>
</feature>
<dbReference type="InterPro" id="IPR025182">
    <property type="entry name" value="RNApol-bd_RbpA"/>
</dbReference>
<reference evidence="1" key="1">
    <citation type="submission" date="2020-04" db="EMBL/GenBank/DDBJ databases">
        <title>Deep metagenomics examines the oral microbiome during advanced dental caries in children, revealing novel taxa and co-occurrences with host molecules.</title>
        <authorList>
            <person name="Baker J.L."/>
            <person name="Morton J.T."/>
            <person name="Dinis M."/>
            <person name="Alvarez R."/>
            <person name="Tran N.C."/>
            <person name="Knight R."/>
            <person name="Edlund A."/>
        </authorList>
    </citation>
    <scope>NUCLEOTIDE SEQUENCE</scope>
    <source>
        <strain evidence="1">JCVI_30_bin.13</strain>
    </source>
</reference>
<dbReference type="EMBL" id="JABZGF010000089">
    <property type="protein sequence ID" value="MBF0966343.1"/>
    <property type="molecule type" value="Genomic_DNA"/>
</dbReference>